<accession>A0A5M9Z078</accession>
<organism evidence="3 4">
    <name type="scientific">Lactobacillus crispatus</name>
    <dbReference type="NCBI Taxonomy" id="47770"/>
    <lineage>
        <taxon>Bacteria</taxon>
        <taxon>Bacillati</taxon>
        <taxon>Bacillota</taxon>
        <taxon>Bacilli</taxon>
        <taxon>Lactobacillales</taxon>
        <taxon>Lactobacillaceae</taxon>
        <taxon>Lactobacillus</taxon>
    </lineage>
</organism>
<dbReference type="RefSeq" id="WP_057726900.1">
    <property type="nucleotide sequence ID" value="NZ_CP072197.1"/>
</dbReference>
<dbReference type="NCBIfam" id="TIGR00762">
    <property type="entry name" value="DegV"/>
    <property type="match status" value="1"/>
</dbReference>
<dbReference type="PROSITE" id="PS51482">
    <property type="entry name" value="DEGV"/>
    <property type="match status" value="1"/>
</dbReference>
<reference evidence="3 4" key="1">
    <citation type="submission" date="2019-09" db="EMBL/GenBank/DDBJ databases">
        <title>Comparative analysis of L. crispatus genomes revealed niche specific adaptation to different host and body sites.</title>
        <authorList>
            <person name="Pan M."/>
            <person name="Hidalgo-Cantabrana C."/>
            <person name="Barrangou R."/>
        </authorList>
    </citation>
    <scope>NUCLEOTIDE SEQUENCE [LARGE SCALE GENOMIC DNA]</scope>
    <source>
        <strain evidence="3 4">NCK2488</strain>
    </source>
</reference>
<gene>
    <name evidence="3" type="ORF">F1C09_07840</name>
</gene>
<dbReference type="GO" id="GO:0008289">
    <property type="term" value="F:lipid binding"/>
    <property type="evidence" value="ECO:0007669"/>
    <property type="project" value="UniProtKB-KW"/>
</dbReference>
<evidence type="ECO:0000256" key="2">
    <source>
        <dbReference type="ARBA" id="ARBA00023121"/>
    </source>
</evidence>
<dbReference type="EMBL" id="VUAV01000049">
    <property type="protein sequence ID" value="KAA8812110.1"/>
    <property type="molecule type" value="Genomic_DNA"/>
</dbReference>
<name>A0A5M9Z078_9LACO</name>
<sequence length="312" mass="35498">MYLHKRFDSFDSSAYLTKEQQEKYQIDVLPIPIIWGKKVYHDLVDIGYEEFYQKLNTAKELPTTSQPSIGDLKQKIDEYVAAGYTDVIVITLSSGISSYFSTVQSVAAEEDRIKVHPFDSKITCAGEADYAMLAGRLIEAGADIDLIMHDLKDLQKTMDVRFMVDDLSHLKRTGRLSNAASFVGTLFKIKPILSMDVQNEGKISAIAKERQYKRAYRHVQNDFDNLTKNLSYKIQDTIFDSLDPEKKQAWLDDYRAKFPKYKFDTSIIGPVVGVHVGQGTMSMIWCRDLDTYFDENGQPIKGIESQAVVDPE</sequence>
<dbReference type="InterPro" id="IPR043168">
    <property type="entry name" value="DegV_C"/>
</dbReference>
<dbReference type="PANTHER" id="PTHR33434">
    <property type="entry name" value="DEGV DOMAIN-CONTAINING PROTEIN DR_1986-RELATED"/>
    <property type="match status" value="1"/>
</dbReference>
<evidence type="ECO:0000313" key="4">
    <source>
        <dbReference type="Proteomes" id="UP000324504"/>
    </source>
</evidence>
<dbReference type="PANTHER" id="PTHR33434:SF2">
    <property type="entry name" value="FATTY ACID-BINDING PROTEIN TM_1468"/>
    <property type="match status" value="1"/>
</dbReference>
<comment type="function">
    <text evidence="1">May bind long-chain fatty acids, such as palmitate, and may play a role in lipid transport or fatty acid metabolism.</text>
</comment>
<dbReference type="InterPro" id="IPR003797">
    <property type="entry name" value="DegV"/>
</dbReference>
<dbReference type="Pfam" id="PF02645">
    <property type="entry name" value="DegV"/>
    <property type="match status" value="1"/>
</dbReference>
<protein>
    <submittedName>
        <fullName evidence="3">DegV family protein</fullName>
    </submittedName>
</protein>
<evidence type="ECO:0000256" key="1">
    <source>
        <dbReference type="ARBA" id="ARBA00003238"/>
    </source>
</evidence>
<dbReference type="Gene3D" id="3.40.50.10170">
    <property type="match status" value="1"/>
</dbReference>
<dbReference type="AlphaFoldDB" id="A0A5M9Z078"/>
<dbReference type="Proteomes" id="UP000324504">
    <property type="component" value="Unassembled WGS sequence"/>
</dbReference>
<evidence type="ECO:0000313" key="3">
    <source>
        <dbReference type="EMBL" id="KAA8812110.1"/>
    </source>
</evidence>
<dbReference type="InterPro" id="IPR050270">
    <property type="entry name" value="DegV_domain_contain"/>
</dbReference>
<proteinExistence type="predicted"/>
<dbReference type="Gene3D" id="3.30.1180.10">
    <property type="match status" value="1"/>
</dbReference>
<comment type="caution">
    <text evidence="3">The sequence shown here is derived from an EMBL/GenBank/DDBJ whole genome shotgun (WGS) entry which is preliminary data.</text>
</comment>
<keyword evidence="2" id="KW-0446">Lipid-binding</keyword>
<dbReference type="SUPFAM" id="SSF82549">
    <property type="entry name" value="DAK1/DegV-like"/>
    <property type="match status" value="1"/>
</dbReference>